<dbReference type="EMBL" id="CAKOFQ010006723">
    <property type="protein sequence ID" value="CAH1965348.1"/>
    <property type="molecule type" value="Genomic_DNA"/>
</dbReference>
<keyword evidence="4" id="KW-1185">Reference proteome</keyword>
<evidence type="ECO:0000313" key="3">
    <source>
        <dbReference type="EMBL" id="CAH1965348.1"/>
    </source>
</evidence>
<feature type="chain" id="PRO_5040398507" description="Fibronectin type-III domain-containing protein" evidence="1">
    <location>
        <begin position="20"/>
        <end position="346"/>
    </location>
</feature>
<dbReference type="PROSITE" id="PS50853">
    <property type="entry name" value="FN3"/>
    <property type="match status" value="1"/>
</dbReference>
<comment type="caution">
    <text evidence="3">The sequence shown here is derived from an EMBL/GenBank/DDBJ whole genome shotgun (WGS) entry which is preliminary data.</text>
</comment>
<dbReference type="InterPro" id="IPR003961">
    <property type="entry name" value="FN3_dom"/>
</dbReference>
<dbReference type="AlphaFoldDB" id="A0A9P0P1T0"/>
<dbReference type="CDD" id="cd00063">
    <property type="entry name" value="FN3"/>
    <property type="match status" value="1"/>
</dbReference>
<dbReference type="Proteomes" id="UP001152888">
    <property type="component" value="Unassembled WGS sequence"/>
</dbReference>
<proteinExistence type="predicted"/>
<name>A0A9P0P1T0_ACAOB</name>
<feature type="signal peptide" evidence="1">
    <location>
        <begin position="1"/>
        <end position="19"/>
    </location>
</feature>
<feature type="domain" description="Fibronectin type-III" evidence="2">
    <location>
        <begin position="45"/>
        <end position="148"/>
    </location>
</feature>
<sequence length="346" mass="39087">MHVSTMVFLLTAKIEIVLTLINVIAVADEIIDTTTTTTTIAVPVPPKSIDISRIFISPGLGNTVKLDWGTPLPIQPDTTYWIYYEKDDDELTSPKLTTTNTSVLISDLEFCTKYKFAVSVAGDGNAHINQNNVRSIVTFANRTATPKDFRVGYEPREVPCMLVEWSASCPNVGQALGYVISAFQHSTSKYVIVTFPASTRSDFTYRMKVAHGDKFDVKVSTNFPGSKPTDTMTFKVPGFLQPYNVKISANEENGSFMIYWQEPYLPYYVDRIFYEVRVYKGSNVTAAAAENYYVIRPVMVYKGEGIEYTFRVRAVSYDRQFWSPLTDSIVANIYGEIRLLEEDKRK</sequence>
<keyword evidence="1" id="KW-0732">Signal</keyword>
<dbReference type="OrthoDB" id="6775813at2759"/>
<dbReference type="InterPro" id="IPR036116">
    <property type="entry name" value="FN3_sf"/>
</dbReference>
<dbReference type="InterPro" id="IPR013783">
    <property type="entry name" value="Ig-like_fold"/>
</dbReference>
<gene>
    <name evidence="3" type="ORF">ACAOBT_LOCUS6278</name>
</gene>
<organism evidence="3 4">
    <name type="scientific">Acanthoscelides obtectus</name>
    <name type="common">Bean weevil</name>
    <name type="synonym">Bruchus obtectus</name>
    <dbReference type="NCBI Taxonomy" id="200917"/>
    <lineage>
        <taxon>Eukaryota</taxon>
        <taxon>Metazoa</taxon>
        <taxon>Ecdysozoa</taxon>
        <taxon>Arthropoda</taxon>
        <taxon>Hexapoda</taxon>
        <taxon>Insecta</taxon>
        <taxon>Pterygota</taxon>
        <taxon>Neoptera</taxon>
        <taxon>Endopterygota</taxon>
        <taxon>Coleoptera</taxon>
        <taxon>Polyphaga</taxon>
        <taxon>Cucujiformia</taxon>
        <taxon>Chrysomeloidea</taxon>
        <taxon>Chrysomelidae</taxon>
        <taxon>Bruchinae</taxon>
        <taxon>Bruchini</taxon>
        <taxon>Acanthoscelides</taxon>
    </lineage>
</organism>
<evidence type="ECO:0000313" key="4">
    <source>
        <dbReference type="Proteomes" id="UP001152888"/>
    </source>
</evidence>
<evidence type="ECO:0000259" key="2">
    <source>
        <dbReference type="PROSITE" id="PS50853"/>
    </source>
</evidence>
<dbReference type="SUPFAM" id="SSF49265">
    <property type="entry name" value="Fibronectin type III"/>
    <property type="match status" value="2"/>
</dbReference>
<evidence type="ECO:0000256" key="1">
    <source>
        <dbReference type="SAM" id="SignalP"/>
    </source>
</evidence>
<dbReference type="Gene3D" id="2.60.40.10">
    <property type="entry name" value="Immunoglobulins"/>
    <property type="match status" value="2"/>
</dbReference>
<protein>
    <recommendedName>
        <fullName evidence="2">Fibronectin type-III domain-containing protein</fullName>
    </recommendedName>
</protein>
<reference evidence="3" key="1">
    <citation type="submission" date="2022-03" db="EMBL/GenBank/DDBJ databases">
        <authorList>
            <person name="Sayadi A."/>
        </authorList>
    </citation>
    <scope>NUCLEOTIDE SEQUENCE</scope>
</reference>
<accession>A0A9P0P1T0</accession>